<reference evidence="2" key="1">
    <citation type="submission" date="2020-05" db="EMBL/GenBank/DDBJ databases">
        <authorList>
            <person name="Chiriac C."/>
            <person name="Salcher M."/>
            <person name="Ghai R."/>
            <person name="Kavagutti S V."/>
        </authorList>
    </citation>
    <scope>NUCLEOTIDE SEQUENCE</scope>
</reference>
<proteinExistence type="predicted"/>
<accession>A0A6J6BBV8</accession>
<dbReference type="InterPro" id="IPR001387">
    <property type="entry name" value="Cro/C1-type_HTH"/>
</dbReference>
<dbReference type="Gene3D" id="1.10.10.1930">
    <property type="match status" value="1"/>
</dbReference>
<sequence>MLQERDTGDAVHRLRVLSGLNQRTAARRIGISRSTLRSWESHHSIPDASQLLHAVTALGEDMGDLMVPRTDLIDPEHLGLLSVGNEHIVVADHARDSTTPHEFNVSLLHAYLAAVRRQRGLAADASIQLRSHDLAALAVVLDLNDDELQHLLITEFTLSNESARQAVRGLLTAGLVALAASGALQSSWLAQPGLATQHPYHQRTNFFAGNLGPTVRGPVFWMGRGVPSELAVWKAASAGERQRIEEFIELDPEDAIEVELEVVAANTIKAAPGANLAPSLTELAESNSN</sequence>
<name>A0A6J6BBV8_9ZZZZ</name>
<dbReference type="CDD" id="cd00093">
    <property type="entry name" value="HTH_XRE"/>
    <property type="match status" value="1"/>
</dbReference>
<dbReference type="EMBL" id="CAEZYU010000155">
    <property type="protein sequence ID" value="CAB4761003.1"/>
    <property type="molecule type" value="Genomic_DNA"/>
</dbReference>
<dbReference type="InterPro" id="IPR038099">
    <property type="entry name" value="BldD-like_C_sf"/>
</dbReference>
<evidence type="ECO:0000259" key="1">
    <source>
        <dbReference type="PROSITE" id="PS50943"/>
    </source>
</evidence>
<evidence type="ECO:0000313" key="3">
    <source>
        <dbReference type="EMBL" id="CAB4761003.1"/>
    </source>
</evidence>
<dbReference type="Gene3D" id="1.10.260.40">
    <property type="entry name" value="lambda repressor-like DNA-binding domains"/>
    <property type="match status" value="1"/>
</dbReference>
<protein>
    <submittedName>
        <fullName evidence="2">Unannotated protein</fullName>
    </submittedName>
</protein>
<organism evidence="2">
    <name type="scientific">freshwater metagenome</name>
    <dbReference type="NCBI Taxonomy" id="449393"/>
    <lineage>
        <taxon>unclassified sequences</taxon>
        <taxon>metagenomes</taxon>
        <taxon>ecological metagenomes</taxon>
    </lineage>
</organism>
<dbReference type="Pfam" id="PF01381">
    <property type="entry name" value="HTH_3"/>
    <property type="match status" value="1"/>
</dbReference>
<dbReference type="SUPFAM" id="SSF47413">
    <property type="entry name" value="lambda repressor-like DNA-binding domains"/>
    <property type="match status" value="1"/>
</dbReference>
<dbReference type="GO" id="GO:0003677">
    <property type="term" value="F:DNA binding"/>
    <property type="evidence" value="ECO:0007669"/>
    <property type="project" value="InterPro"/>
</dbReference>
<evidence type="ECO:0000313" key="2">
    <source>
        <dbReference type="EMBL" id="CAB4536164.1"/>
    </source>
</evidence>
<dbReference type="EMBL" id="CAEZSF010000056">
    <property type="protein sequence ID" value="CAB4536164.1"/>
    <property type="molecule type" value="Genomic_DNA"/>
</dbReference>
<feature type="domain" description="HTH cro/C1-type" evidence="1">
    <location>
        <begin position="11"/>
        <end position="65"/>
    </location>
</feature>
<gene>
    <name evidence="2" type="ORF">UFOPK1358_00749</name>
    <name evidence="3" type="ORF">UFOPK2766_02210</name>
</gene>
<dbReference type="PROSITE" id="PS50943">
    <property type="entry name" value="HTH_CROC1"/>
    <property type="match status" value="1"/>
</dbReference>
<dbReference type="InterPro" id="IPR010982">
    <property type="entry name" value="Lambda_DNA-bd_dom_sf"/>
</dbReference>
<dbReference type="SMART" id="SM00530">
    <property type="entry name" value="HTH_XRE"/>
    <property type="match status" value="1"/>
</dbReference>
<dbReference type="AlphaFoldDB" id="A0A6J6BBV8"/>